<proteinExistence type="predicted"/>
<dbReference type="AlphaFoldDB" id="A0A4P2QDX2"/>
<feature type="signal peptide" evidence="2">
    <location>
        <begin position="1"/>
        <end position="26"/>
    </location>
</feature>
<feature type="compositionally biased region" description="Gly residues" evidence="1">
    <location>
        <begin position="214"/>
        <end position="223"/>
    </location>
</feature>
<evidence type="ECO:0000256" key="1">
    <source>
        <dbReference type="SAM" id="MobiDB-lite"/>
    </source>
</evidence>
<organism evidence="3 4">
    <name type="scientific">Sorangium cellulosum</name>
    <name type="common">Polyangium cellulosum</name>
    <dbReference type="NCBI Taxonomy" id="56"/>
    <lineage>
        <taxon>Bacteria</taxon>
        <taxon>Pseudomonadati</taxon>
        <taxon>Myxococcota</taxon>
        <taxon>Polyangia</taxon>
        <taxon>Polyangiales</taxon>
        <taxon>Polyangiaceae</taxon>
        <taxon>Sorangium</taxon>
    </lineage>
</organism>
<accession>A0A4P2QDX2</accession>
<evidence type="ECO:0000256" key="2">
    <source>
        <dbReference type="SAM" id="SignalP"/>
    </source>
</evidence>
<evidence type="ECO:0000313" key="3">
    <source>
        <dbReference type="EMBL" id="AUX27596.1"/>
    </source>
</evidence>
<gene>
    <name evidence="3" type="ORF">SOCEGT47_081920</name>
</gene>
<dbReference type="EMBL" id="CP012670">
    <property type="protein sequence ID" value="AUX27596.1"/>
    <property type="molecule type" value="Genomic_DNA"/>
</dbReference>
<name>A0A4P2QDX2_SORCE</name>
<keyword evidence="2" id="KW-0732">Signal</keyword>
<dbReference type="RefSeq" id="WP_129355972.1">
    <property type="nucleotide sequence ID" value="NZ_CP012670.1"/>
</dbReference>
<dbReference type="Proteomes" id="UP000295781">
    <property type="component" value="Chromosome"/>
</dbReference>
<feature type="chain" id="PRO_5020258268" description="Secreted protein" evidence="2">
    <location>
        <begin position="27"/>
        <end position="223"/>
    </location>
</feature>
<evidence type="ECO:0000313" key="4">
    <source>
        <dbReference type="Proteomes" id="UP000295781"/>
    </source>
</evidence>
<feature type="region of interest" description="Disordered" evidence="1">
    <location>
        <begin position="204"/>
        <end position="223"/>
    </location>
</feature>
<sequence>MSNAARAGRIALVTALSLATPAWAHALDRQEPSLAEVSGELSAVSVIAFGLLPTAALGFSPAMTLRWPAVSLTFEPRVLVEVASGAPPGSALARMRRSTTLGAMSACRHEDALFACGVFQLGVLSASPREDAALETGTPLLVTFGARGGFDWRFSRSVHLRSFLELHGTLGRPLLTVGGAEAWRAPAGALIAGVGLTWPMAPARAPRAPHTAGRGAGAQAGAE</sequence>
<protein>
    <recommendedName>
        <fullName evidence="5">Secreted protein</fullName>
    </recommendedName>
</protein>
<feature type="compositionally biased region" description="Low complexity" evidence="1">
    <location>
        <begin position="204"/>
        <end position="213"/>
    </location>
</feature>
<reference evidence="3 4" key="1">
    <citation type="submission" date="2015-09" db="EMBL/GenBank/DDBJ databases">
        <title>Sorangium comparison.</title>
        <authorList>
            <person name="Zaburannyi N."/>
            <person name="Bunk B."/>
            <person name="Overmann J."/>
            <person name="Mueller R."/>
        </authorList>
    </citation>
    <scope>NUCLEOTIDE SEQUENCE [LARGE SCALE GENOMIC DNA]</scope>
    <source>
        <strain evidence="3 4">So ceGT47</strain>
    </source>
</reference>
<dbReference type="OrthoDB" id="5517449at2"/>
<evidence type="ECO:0008006" key="5">
    <source>
        <dbReference type="Google" id="ProtNLM"/>
    </source>
</evidence>